<gene>
    <name evidence="1" type="ORF">Aglo03_47610</name>
</gene>
<dbReference type="EMBL" id="BSSD01000007">
    <property type="protein sequence ID" value="GLW93945.1"/>
    <property type="molecule type" value="Genomic_DNA"/>
</dbReference>
<accession>A0A9W6QQ40</accession>
<name>A0A9W6QQ40_9PSEU</name>
<evidence type="ECO:0000313" key="2">
    <source>
        <dbReference type="Proteomes" id="UP001165042"/>
    </source>
</evidence>
<sequence length="205" mass="22367">MTERLPTYSVVVSREDDLWVAVVERLPGGATDVERFGELPDAVRDLIATLQGVEPDAFWIEWRYQQGDADLTQVIETFRQWERLAAQVARYRDSSRLAAVRGLRAAGLSYREIADVIEVSHQRIGQLLDKSGDADVAEKPPVSVVVEAAGDGDRSGVATPFDMLVAVLLDSARQLPPASRPGLLATTASLLHQASTDESFLRPAG</sequence>
<keyword evidence="2" id="KW-1185">Reference proteome</keyword>
<protein>
    <submittedName>
        <fullName evidence="1">Uncharacterized protein</fullName>
    </submittedName>
</protein>
<dbReference type="AlphaFoldDB" id="A0A9W6QQ40"/>
<dbReference type="RefSeq" id="WP_285612154.1">
    <property type="nucleotide sequence ID" value="NZ_BSSD01000007.1"/>
</dbReference>
<reference evidence="1" key="1">
    <citation type="submission" date="2023-02" db="EMBL/GenBank/DDBJ databases">
        <title>Actinokineospora globicatena NBRC 15670.</title>
        <authorList>
            <person name="Ichikawa N."/>
            <person name="Sato H."/>
            <person name="Tonouchi N."/>
        </authorList>
    </citation>
    <scope>NUCLEOTIDE SEQUENCE</scope>
    <source>
        <strain evidence="1">NBRC 15670</strain>
    </source>
</reference>
<proteinExistence type="predicted"/>
<evidence type="ECO:0000313" key="1">
    <source>
        <dbReference type="EMBL" id="GLW93945.1"/>
    </source>
</evidence>
<comment type="caution">
    <text evidence="1">The sequence shown here is derived from an EMBL/GenBank/DDBJ whole genome shotgun (WGS) entry which is preliminary data.</text>
</comment>
<organism evidence="1 2">
    <name type="scientific">Actinokineospora globicatena</name>
    <dbReference type="NCBI Taxonomy" id="103729"/>
    <lineage>
        <taxon>Bacteria</taxon>
        <taxon>Bacillati</taxon>
        <taxon>Actinomycetota</taxon>
        <taxon>Actinomycetes</taxon>
        <taxon>Pseudonocardiales</taxon>
        <taxon>Pseudonocardiaceae</taxon>
        <taxon>Actinokineospora</taxon>
    </lineage>
</organism>
<dbReference type="Proteomes" id="UP001165042">
    <property type="component" value="Unassembled WGS sequence"/>
</dbReference>